<dbReference type="SUPFAM" id="SSF102114">
    <property type="entry name" value="Radical SAM enzymes"/>
    <property type="match status" value="1"/>
</dbReference>
<proteinExistence type="predicted"/>
<dbReference type="InterPro" id="IPR006638">
    <property type="entry name" value="Elp3/MiaA/NifB-like_rSAM"/>
</dbReference>
<dbReference type="PANTHER" id="PTHR43409">
    <property type="entry name" value="ANAEROBIC MAGNESIUM-PROTOPORPHYRIN IX MONOMETHYL ESTER CYCLASE-RELATED"/>
    <property type="match status" value="1"/>
</dbReference>
<protein>
    <submittedName>
        <fullName evidence="10">Putative radical SAM superfamily protein</fullName>
    </submittedName>
</protein>
<dbReference type="InterPro" id="IPR051198">
    <property type="entry name" value="BchE-like"/>
</dbReference>
<dbReference type="InterPro" id="IPR058240">
    <property type="entry name" value="rSAM_sf"/>
</dbReference>
<dbReference type="GO" id="GO:0031419">
    <property type="term" value="F:cobalamin binding"/>
    <property type="evidence" value="ECO:0007669"/>
    <property type="project" value="InterPro"/>
</dbReference>
<keyword evidence="7" id="KW-0411">Iron-sulfur</keyword>
<evidence type="ECO:0000259" key="8">
    <source>
        <dbReference type="PROSITE" id="PS51332"/>
    </source>
</evidence>
<dbReference type="InterPro" id="IPR023404">
    <property type="entry name" value="rSAM_horseshoe"/>
</dbReference>
<keyword evidence="2" id="KW-0489">Methyltransferase</keyword>
<dbReference type="AlphaFoldDB" id="A0A6M3MCL5"/>
<reference evidence="10" key="1">
    <citation type="submission" date="2020-03" db="EMBL/GenBank/DDBJ databases">
        <title>The deep terrestrial virosphere.</title>
        <authorList>
            <person name="Holmfeldt K."/>
            <person name="Nilsson E."/>
            <person name="Simone D."/>
            <person name="Lopez-Fernandez M."/>
            <person name="Wu X."/>
            <person name="de Brujin I."/>
            <person name="Lundin D."/>
            <person name="Andersson A."/>
            <person name="Bertilsson S."/>
            <person name="Dopson M."/>
        </authorList>
    </citation>
    <scope>NUCLEOTIDE SEQUENCE</scope>
    <source>
        <strain evidence="10">MM171B00830</strain>
    </source>
</reference>
<dbReference type="PANTHER" id="PTHR43409:SF7">
    <property type="entry name" value="BLL1977 PROTEIN"/>
    <property type="match status" value="1"/>
</dbReference>
<dbReference type="GO" id="GO:0051539">
    <property type="term" value="F:4 iron, 4 sulfur cluster binding"/>
    <property type="evidence" value="ECO:0007669"/>
    <property type="project" value="UniProtKB-KW"/>
</dbReference>
<dbReference type="CDD" id="cd01335">
    <property type="entry name" value="Radical_SAM"/>
    <property type="match status" value="1"/>
</dbReference>
<evidence type="ECO:0000256" key="1">
    <source>
        <dbReference type="ARBA" id="ARBA00001966"/>
    </source>
</evidence>
<dbReference type="InterPro" id="IPR036724">
    <property type="entry name" value="Cobalamin-bd_sf"/>
</dbReference>
<feature type="domain" description="Radical SAM core" evidence="9">
    <location>
        <begin position="179"/>
        <end position="405"/>
    </location>
</feature>
<dbReference type="EMBL" id="MT143834">
    <property type="protein sequence ID" value="QJB03255.1"/>
    <property type="molecule type" value="Genomic_DNA"/>
</dbReference>
<evidence type="ECO:0000256" key="7">
    <source>
        <dbReference type="ARBA" id="ARBA00023014"/>
    </source>
</evidence>
<name>A0A6M3MCL5_9ZZZZ</name>
<dbReference type="Gene3D" id="3.40.50.280">
    <property type="entry name" value="Cobalamin-binding domain"/>
    <property type="match status" value="1"/>
</dbReference>
<accession>A0A6M3MCL5</accession>
<dbReference type="SFLD" id="SFLDG01082">
    <property type="entry name" value="B12-binding_domain_containing"/>
    <property type="match status" value="1"/>
</dbReference>
<dbReference type="InterPro" id="IPR034466">
    <property type="entry name" value="Methyltransferase_Class_B"/>
</dbReference>
<dbReference type="Pfam" id="PF02310">
    <property type="entry name" value="B12-binding"/>
    <property type="match status" value="1"/>
</dbReference>
<evidence type="ECO:0000256" key="3">
    <source>
        <dbReference type="ARBA" id="ARBA00022679"/>
    </source>
</evidence>
<dbReference type="PROSITE" id="PS51918">
    <property type="entry name" value="RADICAL_SAM"/>
    <property type="match status" value="1"/>
</dbReference>
<evidence type="ECO:0000259" key="9">
    <source>
        <dbReference type="PROSITE" id="PS51918"/>
    </source>
</evidence>
<evidence type="ECO:0000256" key="6">
    <source>
        <dbReference type="ARBA" id="ARBA00023004"/>
    </source>
</evidence>
<sequence length="452" mass="51349">MTSKVLLLYLPGLDIDTHPVIALGLGYLVAAVKQDRPVKAVFYQLVEYAYKQLPDIMTRFQPDIIGFTSTTFNRGNVRRVSKWVRGNYPNVKIVIGGVHASFLIDHVFKNYEVDYIVIGEGEATFKELCMALDEGRPLRDVKGIAYREGETVVCTEQREVVHNLDDILTPDLSYVSEIMKRSGLGFILSSRGCPVRCYFCSTASYWGQKVRMSSPVRVVNEIENQVQNYGVSKIWFYDDAFNFSMKRVLEICDEILARKLNIKWAVSCRVHPASQEIVDRMVEAGCRHIYWGIESGSVAMLERINKKITLEQIKKAFEFCRKHMPTLGVGTYTMIGNPGECEETINETVALINTLPITDSPTPAFLYILPGTPIYNEMKEKNPDIDKFWVETDASMHPSGFNGHVLGSWMSRLMQSGEKISCDMSQHFFDKIQCGDIVEMKMPKFEMEGDIT</sequence>
<dbReference type="SMART" id="SM00729">
    <property type="entry name" value="Elp3"/>
    <property type="match status" value="1"/>
</dbReference>
<dbReference type="InterPro" id="IPR006158">
    <property type="entry name" value="Cobalamin-bd"/>
</dbReference>
<feature type="domain" description="B12-binding" evidence="8">
    <location>
        <begin position="3"/>
        <end position="139"/>
    </location>
</feature>
<evidence type="ECO:0000256" key="2">
    <source>
        <dbReference type="ARBA" id="ARBA00022603"/>
    </source>
</evidence>
<dbReference type="GO" id="GO:0046872">
    <property type="term" value="F:metal ion binding"/>
    <property type="evidence" value="ECO:0007669"/>
    <property type="project" value="UniProtKB-KW"/>
</dbReference>
<gene>
    <name evidence="10" type="ORF">MM171B00830_0005</name>
</gene>
<keyword evidence="4" id="KW-0949">S-adenosyl-L-methionine</keyword>
<evidence type="ECO:0000313" key="10">
    <source>
        <dbReference type="EMBL" id="QJB03255.1"/>
    </source>
</evidence>
<dbReference type="SFLD" id="SFLDS00029">
    <property type="entry name" value="Radical_SAM"/>
    <property type="match status" value="1"/>
</dbReference>
<dbReference type="InterPro" id="IPR007197">
    <property type="entry name" value="rSAM"/>
</dbReference>
<dbReference type="Pfam" id="PF04055">
    <property type="entry name" value="Radical_SAM"/>
    <property type="match status" value="1"/>
</dbReference>
<dbReference type="SFLD" id="SFLDG01123">
    <property type="entry name" value="methyltransferase_(Class_B)"/>
    <property type="match status" value="1"/>
</dbReference>
<dbReference type="GO" id="GO:0003824">
    <property type="term" value="F:catalytic activity"/>
    <property type="evidence" value="ECO:0007669"/>
    <property type="project" value="InterPro"/>
</dbReference>
<comment type="cofactor">
    <cofactor evidence="1">
        <name>[4Fe-4S] cluster</name>
        <dbReference type="ChEBI" id="CHEBI:49883"/>
    </cofactor>
</comment>
<dbReference type="Gene3D" id="3.80.30.20">
    <property type="entry name" value="tm_1862 like domain"/>
    <property type="match status" value="1"/>
</dbReference>
<dbReference type="PROSITE" id="PS51332">
    <property type="entry name" value="B12_BINDING"/>
    <property type="match status" value="1"/>
</dbReference>
<evidence type="ECO:0000256" key="4">
    <source>
        <dbReference type="ARBA" id="ARBA00022691"/>
    </source>
</evidence>
<evidence type="ECO:0000256" key="5">
    <source>
        <dbReference type="ARBA" id="ARBA00022723"/>
    </source>
</evidence>
<dbReference type="SUPFAM" id="SSF52242">
    <property type="entry name" value="Cobalamin (vitamin B12)-binding domain"/>
    <property type="match status" value="1"/>
</dbReference>
<keyword evidence="3" id="KW-0808">Transferase</keyword>
<keyword evidence="5" id="KW-0479">Metal-binding</keyword>
<organism evidence="10">
    <name type="scientific">viral metagenome</name>
    <dbReference type="NCBI Taxonomy" id="1070528"/>
    <lineage>
        <taxon>unclassified sequences</taxon>
        <taxon>metagenomes</taxon>
        <taxon>organismal metagenomes</taxon>
    </lineage>
</organism>
<keyword evidence="6" id="KW-0408">Iron</keyword>
<dbReference type="CDD" id="cd02068">
    <property type="entry name" value="radical_SAM_B12_BD"/>
    <property type="match status" value="1"/>
</dbReference>